<dbReference type="GO" id="GO:0005506">
    <property type="term" value="F:iron ion binding"/>
    <property type="evidence" value="ECO:0007669"/>
    <property type="project" value="UniProtKB-UniRule"/>
</dbReference>
<evidence type="ECO:0000313" key="8">
    <source>
        <dbReference type="Proteomes" id="UP000427769"/>
    </source>
</evidence>
<keyword evidence="5" id="KW-0813">Transport</keyword>
<sequence length="65" mass="7331">MKVPVVDIGACTLCMGCVEVCPEVFQQNDAGFIEVIELEAYPETEVNEAIKYCPEDCIDWEERDT</sequence>
<dbReference type="Gene3D" id="3.30.70.20">
    <property type="match status" value="1"/>
</dbReference>
<protein>
    <recommendedName>
        <fullName evidence="5">Ferredoxin</fullName>
    </recommendedName>
</protein>
<dbReference type="Pfam" id="PF13370">
    <property type="entry name" value="Fer4_13"/>
    <property type="match status" value="1"/>
</dbReference>
<dbReference type="OrthoDB" id="9803319at2"/>
<dbReference type="InterPro" id="IPR001080">
    <property type="entry name" value="3Fe4S_ferredoxin"/>
</dbReference>
<dbReference type="EMBL" id="AP021875">
    <property type="protein sequence ID" value="BBO77553.1"/>
    <property type="molecule type" value="Genomic_DNA"/>
</dbReference>
<dbReference type="Proteomes" id="UP000427769">
    <property type="component" value="Chromosome"/>
</dbReference>
<name>A0A5K7ZCV1_9BACT</name>
<dbReference type="GO" id="GO:0009055">
    <property type="term" value="F:electron transfer activity"/>
    <property type="evidence" value="ECO:0007669"/>
    <property type="project" value="UniProtKB-UniRule"/>
</dbReference>
<dbReference type="InterPro" id="IPR017896">
    <property type="entry name" value="4Fe4S_Fe-S-bd"/>
</dbReference>
<evidence type="ECO:0000313" key="7">
    <source>
        <dbReference type="EMBL" id="BBO77553.1"/>
    </source>
</evidence>
<evidence type="ECO:0000256" key="2">
    <source>
        <dbReference type="ARBA" id="ARBA00022723"/>
    </source>
</evidence>
<evidence type="ECO:0000259" key="6">
    <source>
        <dbReference type="PROSITE" id="PS51379"/>
    </source>
</evidence>
<dbReference type="RefSeq" id="WP_155306282.1">
    <property type="nucleotide sequence ID" value="NZ_AP021875.1"/>
</dbReference>
<feature type="domain" description="4Fe-4S ferredoxin-type" evidence="6">
    <location>
        <begin position="2"/>
        <end position="30"/>
    </location>
</feature>
<dbReference type="AlphaFoldDB" id="A0A5K7ZCV1"/>
<proteinExistence type="predicted"/>
<gene>
    <name evidence="7" type="ORF">DSCW_49700</name>
</gene>
<comment type="function">
    <text evidence="1 5">Ferredoxins are iron-sulfur proteins that transfer electrons in a wide variety of metabolic reactions.</text>
</comment>
<accession>A0A5K7ZCV1</accession>
<dbReference type="PROSITE" id="PS51379">
    <property type="entry name" value="4FE4S_FER_2"/>
    <property type="match status" value="1"/>
</dbReference>
<evidence type="ECO:0000256" key="3">
    <source>
        <dbReference type="ARBA" id="ARBA00023004"/>
    </source>
</evidence>
<dbReference type="PRINTS" id="PR00352">
    <property type="entry name" value="3FE4SFRDOXIN"/>
</dbReference>
<keyword evidence="3 5" id="KW-0408">Iron</keyword>
<evidence type="ECO:0000256" key="1">
    <source>
        <dbReference type="ARBA" id="ARBA00003532"/>
    </source>
</evidence>
<dbReference type="KEGG" id="dwd:DSCW_49700"/>
<dbReference type="SUPFAM" id="SSF54862">
    <property type="entry name" value="4Fe-4S ferredoxins"/>
    <property type="match status" value="1"/>
</dbReference>
<dbReference type="PROSITE" id="PS00198">
    <property type="entry name" value="4FE4S_FER_1"/>
    <property type="match status" value="1"/>
</dbReference>
<reference evidence="7 8" key="1">
    <citation type="submission" date="2019-11" db="EMBL/GenBank/DDBJ databases">
        <title>Comparative genomics of hydrocarbon-degrading Desulfosarcina strains.</title>
        <authorList>
            <person name="Watanabe M."/>
            <person name="Kojima H."/>
            <person name="Fukui M."/>
        </authorList>
    </citation>
    <scope>NUCLEOTIDE SEQUENCE [LARGE SCALE GENOMIC DNA]</scope>
    <source>
        <strain evidence="7 8">PP31</strain>
    </source>
</reference>
<evidence type="ECO:0000256" key="5">
    <source>
        <dbReference type="RuleBase" id="RU368020"/>
    </source>
</evidence>
<evidence type="ECO:0000256" key="4">
    <source>
        <dbReference type="ARBA" id="ARBA00023014"/>
    </source>
</evidence>
<keyword evidence="5" id="KW-0249">Electron transport</keyword>
<keyword evidence="8" id="KW-1185">Reference proteome</keyword>
<dbReference type="GO" id="GO:0051536">
    <property type="term" value="F:iron-sulfur cluster binding"/>
    <property type="evidence" value="ECO:0007669"/>
    <property type="project" value="UniProtKB-KW"/>
</dbReference>
<keyword evidence="4 5" id="KW-0411">Iron-sulfur</keyword>
<dbReference type="InterPro" id="IPR017900">
    <property type="entry name" value="4Fe4S_Fe_S_CS"/>
</dbReference>
<keyword evidence="2 5" id="KW-0479">Metal-binding</keyword>
<organism evidence="7 8">
    <name type="scientific">Desulfosarcina widdelii</name>
    <dbReference type="NCBI Taxonomy" id="947919"/>
    <lineage>
        <taxon>Bacteria</taxon>
        <taxon>Pseudomonadati</taxon>
        <taxon>Thermodesulfobacteriota</taxon>
        <taxon>Desulfobacteria</taxon>
        <taxon>Desulfobacterales</taxon>
        <taxon>Desulfosarcinaceae</taxon>
        <taxon>Desulfosarcina</taxon>
    </lineage>
</organism>